<keyword evidence="1" id="KW-0210">Decarboxylase</keyword>
<sequence>MSGKDYAYPVNELYSKIFDDKTGKMLADFAQGIEKAFSLAKDDLLEARIYEGKDHAETVTSFLDFCDGYLKWKPTTTARRDEALWMLSVFYFVFDQIPIFSEKYQTPILPDAIPKQKPISNWLYDYTKALGKWMDTEESAESVKTFSNNPEYTVYQYIKPEGGWTSFNQFFARKANPIYRPIAPKNTVASPCDAKFDGYWKIHDDGNVILPSSSVNFKGIEWPISRLLDDTNLAEKYRGGTFMHSFLLPNNYHRVHAPVSGKLVQYKTIPGDVYLEVTADEKKKRIGHIPRFMDPRDGKKQYEDVEAQDTPGYQWNQVRGMWIFETHEEGKENHDIDIGTVVLFAVGMAQISSVKTDVSPSDDGKHQIKYPKEGQWVNKGDEIGYLKYGGSDYILLFEKDTVEFLPPSFGKGVGASSSGTPSKGTLYLQGAALVSKK</sequence>
<reference evidence="3 4" key="1">
    <citation type="submission" date="2019-04" db="EMBL/GenBank/DDBJ databases">
        <title>Friends and foes A comparative genomics study of 23 Aspergillus species from section Flavi.</title>
        <authorList>
            <consortium name="DOE Joint Genome Institute"/>
            <person name="Kjaerbolling I."/>
            <person name="Vesth T."/>
            <person name="Frisvad J.C."/>
            <person name="Nybo J.L."/>
            <person name="Theobald S."/>
            <person name="Kildgaard S."/>
            <person name="Isbrandt T."/>
            <person name="Kuo A."/>
            <person name="Sato A."/>
            <person name="Lyhne E.K."/>
            <person name="Kogle M.E."/>
            <person name="Wiebenga A."/>
            <person name="Kun R.S."/>
            <person name="Lubbers R.J."/>
            <person name="Makela M.R."/>
            <person name="Barry K."/>
            <person name="Chovatia M."/>
            <person name="Clum A."/>
            <person name="Daum C."/>
            <person name="Haridas S."/>
            <person name="He G."/>
            <person name="LaButti K."/>
            <person name="Lipzen A."/>
            <person name="Mondo S."/>
            <person name="Riley R."/>
            <person name="Salamov A."/>
            <person name="Simmons B.A."/>
            <person name="Magnuson J.K."/>
            <person name="Henrissat B."/>
            <person name="Mortensen U.H."/>
            <person name="Larsen T.O."/>
            <person name="Devries R.P."/>
            <person name="Grigoriev I.V."/>
            <person name="Machida M."/>
            <person name="Baker S.E."/>
            <person name="Andersen M.R."/>
        </authorList>
    </citation>
    <scope>NUCLEOTIDE SEQUENCE [LARGE SCALE GENOMIC DNA]</scope>
    <source>
        <strain evidence="3 4">IBT 18842</strain>
    </source>
</reference>
<dbReference type="Proteomes" id="UP000325780">
    <property type="component" value="Unassembled WGS sequence"/>
</dbReference>
<protein>
    <recommendedName>
        <fullName evidence="5">Phosphatidylserine decarboxylase-domain-containing protein</fullName>
    </recommendedName>
</protein>
<dbReference type="GO" id="GO:0008654">
    <property type="term" value="P:phospholipid biosynthetic process"/>
    <property type="evidence" value="ECO:0007669"/>
    <property type="project" value="InterPro"/>
</dbReference>
<gene>
    <name evidence="3" type="ORF">BDV25DRAFT_169938</name>
</gene>
<evidence type="ECO:0000313" key="3">
    <source>
        <dbReference type="EMBL" id="KAE8152817.1"/>
    </source>
</evidence>
<evidence type="ECO:0000313" key="4">
    <source>
        <dbReference type="Proteomes" id="UP000325780"/>
    </source>
</evidence>
<dbReference type="Pfam" id="PF02666">
    <property type="entry name" value="PS_Dcarbxylase"/>
    <property type="match status" value="1"/>
</dbReference>
<dbReference type="PANTHER" id="PTHR10067">
    <property type="entry name" value="PHOSPHATIDYLSERINE DECARBOXYLASE"/>
    <property type="match status" value="1"/>
</dbReference>
<evidence type="ECO:0000256" key="1">
    <source>
        <dbReference type="ARBA" id="ARBA00022793"/>
    </source>
</evidence>
<name>A0A5N6U2B3_ASPAV</name>
<dbReference type="EMBL" id="ML742047">
    <property type="protein sequence ID" value="KAE8152817.1"/>
    <property type="molecule type" value="Genomic_DNA"/>
</dbReference>
<dbReference type="AlphaFoldDB" id="A0A5N6U2B3"/>
<organism evidence="3 4">
    <name type="scientific">Aspergillus avenaceus</name>
    <dbReference type="NCBI Taxonomy" id="36643"/>
    <lineage>
        <taxon>Eukaryota</taxon>
        <taxon>Fungi</taxon>
        <taxon>Dikarya</taxon>
        <taxon>Ascomycota</taxon>
        <taxon>Pezizomycotina</taxon>
        <taxon>Eurotiomycetes</taxon>
        <taxon>Eurotiomycetidae</taxon>
        <taxon>Eurotiales</taxon>
        <taxon>Aspergillaceae</taxon>
        <taxon>Aspergillus</taxon>
        <taxon>Aspergillus subgen. Circumdati</taxon>
    </lineage>
</organism>
<keyword evidence="2" id="KW-0456">Lyase</keyword>
<accession>A0A5N6U2B3</accession>
<dbReference type="InterPro" id="IPR003817">
    <property type="entry name" value="PS_Dcarbxylase"/>
</dbReference>
<keyword evidence="4" id="KW-1185">Reference proteome</keyword>
<proteinExistence type="predicted"/>
<dbReference type="GO" id="GO:0004609">
    <property type="term" value="F:phosphatidylserine decarboxylase activity"/>
    <property type="evidence" value="ECO:0007669"/>
    <property type="project" value="InterPro"/>
</dbReference>
<dbReference type="PANTHER" id="PTHR10067:SF13">
    <property type="entry name" value="PHOSPHATIDYLSERINE DECARBOXYLASE"/>
    <property type="match status" value="1"/>
</dbReference>
<evidence type="ECO:0000256" key="2">
    <source>
        <dbReference type="ARBA" id="ARBA00023239"/>
    </source>
</evidence>
<evidence type="ECO:0008006" key="5">
    <source>
        <dbReference type="Google" id="ProtNLM"/>
    </source>
</evidence>
<dbReference type="OrthoDB" id="5973539at2759"/>